<dbReference type="PATRIC" id="fig|931276.5.peg.3115"/>
<dbReference type="OrthoDB" id="9764725at2"/>
<keyword evidence="6" id="KW-0004">4Fe-4S</keyword>
<evidence type="ECO:0000256" key="14">
    <source>
        <dbReference type="ARBA" id="ARBA00032102"/>
    </source>
</evidence>
<evidence type="ECO:0000256" key="11">
    <source>
        <dbReference type="ARBA" id="ARBA00023231"/>
    </source>
</evidence>
<dbReference type="InterPro" id="IPR013785">
    <property type="entry name" value="Aldolase_TIM"/>
</dbReference>
<dbReference type="InterPro" id="IPR000385">
    <property type="entry name" value="MoaA_NifB_PqqE_Fe-S-bd_CS"/>
</dbReference>
<organism evidence="16 17">
    <name type="scientific">Clostridium saccharoperbutylacetonicum N1-4(HMT)</name>
    <dbReference type="NCBI Taxonomy" id="931276"/>
    <lineage>
        <taxon>Bacteria</taxon>
        <taxon>Bacillati</taxon>
        <taxon>Bacillota</taxon>
        <taxon>Clostridia</taxon>
        <taxon>Eubacteriales</taxon>
        <taxon>Clostridiaceae</taxon>
        <taxon>Clostridium</taxon>
    </lineage>
</organism>
<dbReference type="PANTHER" id="PTHR43787">
    <property type="entry name" value="FEMO COFACTOR BIOSYNTHESIS PROTEIN NIFB-RELATED"/>
    <property type="match status" value="1"/>
</dbReference>
<dbReference type="Gene3D" id="3.30.420.130">
    <property type="entry name" value="Dinitrogenase iron-molybdenum cofactor biosynthesis domain"/>
    <property type="match status" value="1"/>
</dbReference>
<evidence type="ECO:0000256" key="7">
    <source>
        <dbReference type="ARBA" id="ARBA00022691"/>
    </source>
</evidence>
<comment type="function">
    <text evidence="2">Involved in the biosynthesis of the iron-molybdenum cofactor (FeMo-co or M-cluster) found in the dinitrogenase enzyme of the nitrogenase complex in nitrogen-fixing microorganisms. NifB catalyzes the crucial step of radical SAM-dependent carbide insertion that occurs concomitant with the insertion of a 9th sulfur and the rearrangement/coupling of two [4Fe-4S] clusters into a [8Fe-9S-C] cluster, the precursor to the M-cluster.</text>
</comment>
<accession>M1MKQ2</accession>
<evidence type="ECO:0000256" key="3">
    <source>
        <dbReference type="ARBA" id="ARBA00005155"/>
    </source>
</evidence>
<evidence type="ECO:0000256" key="4">
    <source>
        <dbReference type="ARBA" id="ARBA00006804"/>
    </source>
</evidence>
<dbReference type="GO" id="GO:0046872">
    <property type="term" value="F:metal ion binding"/>
    <property type="evidence" value="ECO:0007669"/>
    <property type="project" value="UniProtKB-KW"/>
</dbReference>
<evidence type="ECO:0000256" key="8">
    <source>
        <dbReference type="ARBA" id="ARBA00022723"/>
    </source>
</evidence>
<feature type="domain" description="Radical SAM core" evidence="15">
    <location>
        <begin position="28"/>
        <end position="273"/>
    </location>
</feature>
<dbReference type="NCBIfam" id="TIGR01290">
    <property type="entry name" value="nifB"/>
    <property type="match status" value="1"/>
</dbReference>
<dbReference type="InterPro" id="IPR034165">
    <property type="entry name" value="NifB_C"/>
</dbReference>
<sequence length="417" mass="46931">MNTLEITEYINYKQEKTQKHPCFSCDSAHKYARMHLPIAPKCNISCNYCLRKYDCMNESRPGVTTEILSPKEALAKYKFVKSKMPNLTVVGIAGPGDALANFEEVKETLSLIKEYDKDVTFCLSTNGLMLPFHCEEIIELGVSHITITINGINPNITAKIYKYVDYLGDVYTGVAGAQILLDNQLSGLKYLSERGIVCKVNIVMLKGINDKHIEETVKKVKMLGASTTNIMQMIPVKGSVFEEMPLVSNKEIMELRNVCEKHLPQMYHCKQCRADAIGTLDDDQSLKFANHNNSEEKLRFAIASKSGKIVDLHFGHATEFYIYDYVNDKVKYIEKRDVDKYCNGKDGYEETTKFENTLEVLSDCNGVISLRIGSNPSNKFQSKGIEVFMTCDRIESAVAKAAESIINGIEVENILKV</sequence>
<dbReference type="SFLD" id="SFLDG01068">
    <property type="entry name" value="FeMo_cofactor_biosynthesis_pro"/>
    <property type="match status" value="1"/>
</dbReference>
<evidence type="ECO:0000256" key="5">
    <source>
        <dbReference type="ARBA" id="ARBA00021702"/>
    </source>
</evidence>
<dbReference type="KEGG" id="csr:Cspa_c30970"/>
<evidence type="ECO:0000259" key="15">
    <source>
        <dbReference type="PROSITE" id="PS51918"/>
    </source>
</evidence>
<evidence type="ECO:0000256" key="13">
    <source>
        <dbReference type="ARBA" id="ARBA00030926"/>
    </source>
</evidence>
<dbReference type="InterPro" id="IPR003731">
    <property type="entry name" value="Di-Nase_FeMo-co_biosynth"/>
</dbReference>
<dbReference type="SUPFAM" id="SSF53146">
    <property type="entry name" value="Nitrogenase accessory factor-like"/>
    <property type="match status" value="1"/>
</dbReference>
<dbReference type="Pfam" id="PF02579">
    <property type="entry name" value="Nitro_FeMo-Co"/>
    <property type="match status" value="1"/>
</dbReference>
<evidence type="ECO:0000256" key="1">
    <source>
        <dbReference type="ARBA" id="ARBA00001966"/>
    </source>
</evidence>
<dbReference type="GO" id="GO:0016829">
    <property type="term" value="F:lyase activity"/>
    <property type="evidence" value="ECO:0007669"/>
    <property type="project" value="UniProtKB-KW"/>
</dbReference>
<evidence type="ECO:0000256" key="10">
    <source>
        <dbReference type="ARBA" id="ARBA00023014"/>
    </source>
</evidence>
<dbReference type="Proteomes" id="UP000011728">
    <property type="component" value="Chromosome"/>
</dbReference>
<dbReference type="PROSITE" id="PS01305">
    <property type="entry name" value="MOAA_NIFB_PQQE"/>
    <property type="match status" value="1"/>
</dbReference>
<reference evidence="16 17" key="1">
    <citation type="submission" date="2013-02" db="EMBL/GenBank/DDBJ databases">
        <title>Genome sequence of Clostridium saccharoperbutylacetonicum N1-4(HMT).</title>
        <authorList>
            <person name="Poehlein A."/>
            <person name="Daniel R."/>
        </authorList>
    </citation>
    <scope>NUCLEOTIDE SEQUENCE [LARGE SCALE GENOMIC DNA]</scope>
    <source>
        <strain evidence="17">N1-4(HMT)</strain>
    </source>
</reference>
<dbReference type="Gene3D" id="3.20.20.70">
    <property type="entry name" value="Aldolase class I"/>
    <property type="match status" value="1"/>
</dbReference>
<comment type="similarity">
    <text evidence="4">Belongs to the radical SAM superfamily. NifB family.</text>
</comment>
<dbReference type="GO" id="GO:0032324">
    <property type="term" value="P:molybdopterin cofactor biosynthetic process"/>
    <property type="evidence" value="ECO:0007669"/>
    <property type="project" value="UniProtKB-ARBA"/>
</dbReference>
<comment type="cofactor">
    <cofactor evidence="1">
        <name>[4Fe-4S] cluster</name>
        <dbReference type="ChEBI" id="CHEBI:49883"/>
    </cofactor>
</comment>
<dbReference type="UniPathway" id="UPA00782"/>
<dbReference type="InterPro" id="IPR036105">
    <property type="entry name" value="DiNase_FeMo-co_biosyn_sf"/>
</dbReference>
<dbReference type="InterPro" id="IPR007197">
    <property type="entry name" value="rSAM"/>
</dbReference>
<dbReference type="SMART" id="SM00729">
    <property type="entry name" value="Elp3"/>
    <property type="match status" value="1"/>
</dbReference>
<dbReference type="SFLD" id="SFLDS00029">
    <property type="entry name" value="Radical_SAM"/>
    <property type="match status" value="1"/>
</dbReference>
<protein>
    <recommendedName>
        <fullName evidence="5">FeMo cofactor biosynthesis protein NifB</fullName>
    </recommendedName>
    <alternativeName>
        <fullName evidence="14">Nitrogenase cofactor maturase NifB</fullName>
    </alternativeName>
    <alternativeName>
        <fullName evidence="13">Radical SAM assemblase NifB</fullName>
    </alternativeName>
</protein>
<evidence type="ECO:0000256" key="12">
    <source>
        <dbReference type="ARBA" id="ARBA00023239"/>
    </source>
</evidence>
<proteinExistence type="inferred from homology"/>
<dbReference type="SUPFAM" id="SSF102114">
    <property type="entry name" value="Radical SAM enzymes"/>
    <property type="match status" value="1"/>
</dbReference>
<dbReference type="EMBL" id="CP004121">
    <property type="protein sequence ID" value="AGF56858.1"/>
    <property type="molecule type" value="Genomic_DNA"/>
</dbReference>
<keyword evidence="10" id="KW-0411">Iron-sulfur</keyword>
<gene>
    <name evidence="16" type="primary">nifB3</name>
    <name evidence="16" type="ORF">Cspa_c30970</name>
</gene>
<keyword evidence="17" id="KW-1185">Reference proteome</keyword>
<dbReference type="SFLD" id="SFLDG01067">
    <property type="entry name" value="SPASM/twitch_domain_containing"/>
    <property type="match status" value="1"/>
</dbReference>
<keyword evidence="7" id="KW-0949">S-adenosyl-L-methionine</keyword>
<evidence type="ECO:0000313" key="16">
    <source>
        <dbReference type="EMBL" id="AGF56858.1"/>
    </source>
</evidence>
<keyword evidence="8" id="KW-0479">Metal-binding</keyword>
<dbReference type="PANTHER" id="PTHR43787:SF13">
    <property type="entry name" value="FEMO COFACTOR BIOSYNTHESIS PROTEIN NIFB"/>
    <property type="match status" value="1"/>
</dbReference>
<dbReference type="PROSITE" id="PS51918">
    <property type="entry name" value="RADICAL_SAM"/>
    <property type="match status" value="1"/>
</dbReference>
<dbReference type="InterPro" id="IPR058240">
    <property type="entry name" value="rSAM_sf"/>
</dbReference>
<dbReference type="Pfam" id="PF04055">
    <property type="entry name" value="Radical_SAM"/>
    <property type="match status" value="1"/>
</dbReference>
<dbReference type="CDD" id="cd00852">
    <property type="entry name" value="NifB"/>
    <property type="match status" value="1"/>
</dbReference>
<dbReference type="InterPro" id="IPR006638">
    <property type="entry name" value="Elp3/MiaA/NifB-like_rSAM"/>
</dbReference>
<evidence type="ECO:0000256" key="2">
    <source>
        <dbReference type="ARBA" id="ARBA00003522"/>
    </source>
</evidence>
<keyword evidence="11" id="KW-0535">Nitrogen fixation</keyword>
<dbReference type="eggNOG" id="COG0535">
    <property type="taxonomic scope" value="Bacteria"/>
</dbReference>
<dbReference type="InterPro" id="IPR005980">
    <property type="entry name" value="Nase_CF_NifB"/>
</dbReference>
<dbReference type="SFLD" id="SFLDF00281">
    <property type="entry name" value="FeMo_cofactor_biosynthesis_pro"/>
    <property type="match status" value="1"/>
</dbReference>
<dbReference type="GO" id="GO:0051539">
    <property type="term" value="F:4 iron, 4 sulfur cluster binding"/>
    <property type="evidence" value="ECO:0007669"/>
    <property type="project" value="UniProtKB-KW"/>
</dbReference>
<evidence type="ECO:0000256" key="9">
    <source>
        <dbReference type="ARBA" id="ARBA00023004"/>
    </source>
</evidence>
<dbReference type="HOGENOM" id="CLU_027639_0_0_9"/>
<keyword evidence="9" id="KW-0408">Iron</keyword>
<dbReference type="AlphaFoldDB" id="M1MKQ2"/>
<evidence type="ECO:0000313" key="17">
    <source>
        <dbReference type="Proteomes" id="UP000011728"/>
    </source>
</evidence>
<evidence type="ECO:0000256" key="6">
    <source>
        <dbReference type="ARBA" id="ARBA00022485"/>
    </source>
</evidence>
<comment type="pathway">
    <text evidence="3">Cofactor biosynthesis; Fe-Mo cofactor biosynthesis.</text>
</comment>
<name>M1MKQ2_9CLOT</name>
<keyword evidence="12" id="KW-0456">Lyase</keyword>